<dbReference type="PROSITE" id="PS50102">
    <property type="entry name" value="RRM"/>
    <property type="match status" value="1"/>
</dbReference>
<dbReference type="PANTHER" id="PTHR15608:SF0">
    <property type="entry name" value="HIV TAT-SPECIFIC FACTOR 1"/>
    <property type="match status" value="1"/>
</dbReference>
<dbReference type="Proteomes" id="UP000078348">
    <property type="component" value="Unassembled WGS sequence"/>
</dbReference>
<dbReference type="EMBL" id="LXWW01000084">
    <property type="protein sequence ID" value="OAO16402.1"/>
    <property type="molecule type" value="Genomic_DNA"/>
</dbReference>
<accession>A0A196SJP0</accession>
<dbReference type="AlphaFoldDB" id="A0A196SJP0"/>
<dbReference type="GO" id="GO:0003723">
    <property type="term" value="F:RNA binding"/>
    <property type="evidence" value="ECO:0007669"/>
    <property type="project" value="UniProtKB-UniRule"/>
</dbReference>
<protein>
    <recommendedName>
        <fullName evidence="2">RRM domain-containing protein</fullName>
    </recommendedName>
</protein>
<sequence length="158" mass="18103">MAQRPVSFHNFEVSKGIRLVVTRDTPVQQKKSAIENELRDLSSSQLTIVRIQNMFTKENMADRTYMAELREDVESECRQYGMMTGIAIDEEQCLVLVRYSTEEEAMNCVKGLDGQSFDGRKLSMELAREEVKKSEEEELLNDFFASIAEEEAKFAKTG</sequence>
<proteinExistence type="predicted"/>
<gene>
    <name evidence="3" type="ORF">AV274_1875</name>
</gene>
<dbReference type="GO" id="GO:0005686">
    <property type="term" value="C:U2 snRNP"/>
    <property type="evidence" value="ECO:0007669"/>
    <property type="project" value="TreeGrafter"/>
</dbReference>
<dbReference type="PANTHER" id="PTHR15608">
    <property type="entry name" value="SPLICING FACTOR U2AF-ASSOCIATED PROTEIN 2"/>
    <property type="match status" value="1"/>
</dbReference>
<evidence type="ECO:0000313" key="3">
    <source>
        <dbReference type="EMBL" id="OAO16402.1"/>
    </source>
</evidence>
<dbReference type="GO" id="GO:0005684">
    <property type="term" value="C:U2-type spliceosomal complex"/>
    <property type="evidence" value="ECO:0007669"/>
    <property type="project" value="TreeGrafter"/>
</dbReference>
<comment type="caution">
    <text evidence="3">The sequence shown here is derived from an EMBL/GenBank/DDBJ whole genome shotgun (WGS) entry which is preliminary data.</text>
</comment>
<dbReference type="OrthoDB" id="10266058at2759"/>
<feature type="domain" description="RRM" evidence="2">
    <location>
        <begin position="47"/>
        <end position="129"/>
    </location>
</feature>
<evidence type="ECO:0000313" key="4">
    <source>
        <dbReference type="Proteomes" id="UP000078348"/>
    </source>
</evidence>
<dbReference type="InterPro" id="IPR035979">
    <property type="entry name" value="RBD_domain_sf"/>
</dbReference>
<dbReference type="InterPro" id="IPR034393">
    <property type="entry name" value="TatSF1-like"/>
</dbReference>
<name>A0A196SJP0_BLAHN</name>
<keyword evidence="4" id="KW-1185">Reference proteome</keyword>
<dbReference type="InterPro" id="IPR000504">
    <property type="entry name" value="RRM_dom"/>
</dbReference>
<dbReference type="Gene3D" id="3.30.70.330">
    <property type="match status" value="1"/>
</dbReference>
<evidence type="ECO:0000259" key="2">
    <source>
        <dbReference type="PROSITE" id="PS50102"/>
    </source>
</evidence>
<reference evidence="3 4" key="1">
    <citation type="submission" date="2016-05" db="EMBL/GenBank/DDBJ databases">
        <title>Nuclear genome of Blastocystis sp. subtype 1 NandII.</title>
        <authorList>
            <person name="Gentekaki E."/>
            <person name="Curtis B."/>
            <person name="Stairs C."/>
            <person name="Eme L."/>
            <person name="Herman E."/>
            <person name="Klimes V."/>
            <person name="Arias M.C."/>
            <person name="Elias M."/>
            <person name="Hilliou F."/>
            <person name="Klute M."/>
            <person name="Malik S.-B."/>
            <person name="Pightling A."/>
            <person name="Rachubinski R."/>
            <person name="Salas D."/>
            <person name="Schlacht A."/>
            <person name="Suga H."/>
            <person name="Archibald J."/>
            <person name="Ball S.G."/>
            <person name="Clark G."/>
            <person name="Dacks J."/>
            <person name="Van Der Giezen M."/>
            <person name="Tsaousis A."/>
            <person name="Roger A."/>
        </authorList>
    </citation>
    <scope>NUCLEOTIDE SEQUENCE [LARGE SCALE GENOMIC DNA]</scope>
    <source>
        <strain evidence="4">ATCC 50177 / NandII</strain>
    </source>
</reference>
<organism evidence="3 4">
    <name type="scientific">Blastocystis sp. subtype 1 (strain ATCC 50177 / NandII)</name>
    <dbReference type="NCBI Taxonomy" id="478820"/>
    <lineage>
        <taxon>Eukaryota</taxon>
        <taxon>Sar</taxon>
        <taxon>Stramenopiles</taxon>
        <taxon>Bigyra</taxon>
        <taxon>Opalozoa</taxon>
        <taxon>Opalinata</taxon>
        <taxon>Blastocystidae</taxon>
        <taxon>Blastocystis</taxon>
    </lineage>
</organism>
<keyword evidence="1" id="KW-0694">RNA-binding</keyword>
<dbReference type="InterPro" id="IPR012677">
    <property type="entry name" value="Nucleotide-bd_a/b_plait_sf"/>
</dbReference>
<evidence type="ECO:0000256" key="1">
    <source>
        <dbReference type="PROSITE-ProRule" id="PRU00176"/>
    </source>
</evidence>
<dbReference type="SUPFAM" id="SSF54928">
    <property type="entry name" value="RNA-binding domain, RBD"/>
    <property type="match status" value="1"/>
</dbReference>